<dbReference type="PROSITE" id="PS52019">
    <property type="entry name" value="PKS_MFAS_DH"/>
    <property type="match status" value="1"/>
</dbReference>
<keyword evidence="3" id="KW-0808">Transferase</keyword>
<dbReference type="InterPro" id="IPR020806">
    <property type="entry name" value="PKS_PP-bd"/>
</dbReference>
<dbReference type="InterPro" id="IPR057326">
    <property type="entry name" value="KR_dom"/>
</dbReference>
<dbReference type="Pfam" id="PF00109">
    <property type="entry name" value="ketoacyl-synt"/>
    <property type="match status" value="1"/>
</dbReference>
<evidence type="ECO:0000313" key="9">
    <source>
        <dbReference type="EMBL" id="BCB74921.1"/>
    </source>
</evidence>
<feature type="compositionally biased region" description="Low complexity" evidence="5">
    <location>
        <begin position="1282"/>
        <end position="1295"/>
    </location>
</feature>
<evidence type="ECO:0000259" key="8">
    <source>
        <dbReference type="PROSITE" id="PS52019"/>
    </source>
</evidence>
<dbReference type="Gene3D" id="3.40.50.720">
    <property type="entry name" value="NAD(P)-binding Rossmann-like Domain"/>
    <property type="match status" value="1"/>
</dbReference>
<proteinExistence type="predicted"/>
<dbReference type="EMBL" id="AP022870">
    <property type="protein sequence ID" value="BCB74921.1"/>
    <property type="molecule type" value="Genomic_DNA"/>
</dbReference>
<dbReference type="Pfam" id="PF02801">
    <property type="entry name" value="Ketoacyl-synt_C"/>
    <property type="match status" value="1"/>
</dbReference>
<sequence length="1302" mass="137683">MGVVVLKDLAAALRDGDRIRGVLLGVGTNQDGKTNGLTAPSSRSQTALQLSVYQRAGISPESISLVEAHGTGTTLGDPIEVEALTRSFRAYTDRTGFCAIGSVKSNIGHTGQAAGVAGLIKCLLALEHGMLPPTLHFERENERIGFAATPFYPVTEPTAWSRLDGAPRRAAVSSYGYSGTNAHLVVEEPPERPWTAPKTEPQLVLVSARTGEALARRLADLESWLDSDAGRHPLEAVAYTLHAGRLHFEKRAAFVAADAAELRAAIAARRAGAAGGDGPAGDRQRLAEELRRELPAAVRGPERRVALEQAAAAYEQGAPVPVDALYPDGGRRVGLPTYPFARERYWHDTRDKLATPAAGLTLEHLPHGDGPRFRYRPAVTDFVVADHLVDGEPVLAAAAALELARAAGSRAGFLVRAIEEVTWHHRIAGLADEGLEVRLAPGDGGLSFEISHGGGSRPGVTGRLTTVPEDAARAVDLAAVRRRSNRVLSGAECYRRFQDLGLTHGSGFRVVRELRTDGEQVLAELTLPPELTAGLPGFGLHPALLDGALQAMVALAPGAGAGGLRVPYALERLAVHAPLPPACYAHVVPRGEATLDIAVTDESGAVLVSLYGLTVAELGVRAGPGGAGVRPYEAVWREVVGGGSERTEGGATLVCDLGPEHADRLRTEYPGHTVVHAAPGAAFRATGEHSYELRPDSAEDFGRLLAALEPPRRPDRVLVLWPLHDRQGLDGTPDLSRSFHTALALCQALSGRPGGPVAIRVAHPVDGDAAAPHLAALGALARTVRLEDPELRVQCVGVPCWPDGSARLDLAWDLLLGRSDPADEPEFRVRPDGAVLRRELRELPPLDRLEPLPAGPGATCLITGGAGFIGRKLARHLASGGANVALVGRSAIPESEVDRLGAAGGLVVYHRADVADASAMASVLDEVRRELGPLTGVIHAAGVVRDSLFVNKTHETVRDVLRSKVDGALVLDRLTRADPLAFMVFFSSLVPAVGNIGQADYAYANAFLDEFAVARERLRAVGGRHGRTVSVAWPAWAGGGMGARGTHPDRNVPTVDAEEGLAALGVAFRAGSPYVALMKGDPVEIRAALNRPPAPVEAPAASAAPAAPDLRTAAESMLAEVLAEELRVPADRIDPESAFEQFGIDSIMVMRLSQRLEREFGTLPKTLFYRYGTLRELAGYFAERHPATVESRIATPLGKVVAAVHEASAVAMEPSPPLPAGDIAVIGVSGRYPMADHLDDFWSNLLAGRDCVTEIPPERWPLAGFFDPTGDQAAATRNGAVSSPTSTSSIRSSSTSRRRKPA</sequence>
<feature type="region of interest" description="Disordered" evidence="5">
    <location>
        <begin position="1266"/>
        <end position="1302"/>
    </location>
</feature>
<dbReference type="SMART" id="SM00823">
    <property type="entry name" value="PKS_PP"/>
    <property type="match status" value="1"/>
</dbReference>
<dbReference type="InterPro" id="IPR013968">
    <property type="entry name" value="PKS_KR"/>
</dbReference>
<dbReference type="Proteomes" id="UP000502508">
    <property type="component" value="Chromosome"/>
</dbReference>
<feature type="domain" description="Carrier" evidence="6">
    <location>
        <begin position="1112"/>
        <end position="1185"/>
    </location>
</feature>
<dbReference type="PROSITE" id="PS50075">
    <property type="entry name" value="CARRIER"/>
    <property type="match status" value="1"/>
</dbReference>
<gene>
    <name evidence="9" type="ORF">Pflav_013310</name>
</gene>
<evidence type="ECO:0000256" key="4">
    <source>
        <dbReference type="PROSITE-ProRule" id="PRU01363"/>
    </source>
</evidence>
<keyword evidence="1" id="KW-0596">Phosphopantetheine</keyword>
<dbReference type="PANTHER" id="PTHR43775:SF37">
    <property type="entry name" value="SI:DKEY-61P9.11"/>
    <property type="match status" value="1"/>
</dbReference>
<evidence type="ECO:0000256" key="2">
    <source>
        <dbReference type="ARBA" id="ARBA00022553"/>
    </source>
</evidence>
<dbReference type="SMART" id="SM01294">
    <property type="entry name" value="PKS_PP_betabranch"/>
    <property type="match status" value="1"/>
</dbReference>
<dbReference type="Pfam" id="PF00550">
    <property type="entry name" value="PP-binding"/>
    <property type="match status" value="1"/>
</dbReference>
<dbReference type="InterPro" id="IPR049490">
    <property type="entry name" value="C883_1060-like_KR_N"/>
</dbReference>
<dbReference type="Pfam" id="PF21394">
    <property type="entry name" value="Beta-ketacyl_N"/>
    <property type="match status" value="1"/>
</dbReference>
<feature type="region of interest" description="C-terminal hotdog fold" evidence="4">
    <location>
        <begin position="485"/>
        <end position="624"/>
    </location>
</feature>
<evidence type="ECO:0000256" key="5">
    <source>
        <dbReference type="SAM" id="MobiDB-lite"/>
    </source>
</evidence>
<dbReference type="InterPro" id="IPR006162">
    <property type="entry name" value="Ppantetheine_attach_site"/>
</dbReference>
<dbReference type="Gene3D" id="3.40.47.10">
    <property type="match status" value="2"/>
</dbReference>
<reference evidence="9 10" key="2">
    <citation type="submission" date="2020-03" db="EMBL/GenBank/DDBJ databases">
        <authorList>
            <person name="Ichikawa N."/>
            <person name="Kimura A."/>
            <person name="Kitahashi Y."/>
            <person name="Uohara A."/>
        </authorList>
    </citation>
    <scope>NUCLEOTIDE SEQUENCE [LARGE SCALE GENOMIC DNA]</scope>
    <source>
        <strain evidence="9 10">NBRC 107702</strain>
    </source>
</reference>
<dbReference type="SUPFAM" id="SSF47336">
    <property type="entry name" value="ACP-like"/>
    <property type="match status" value="1"/>
</dbReference>
<dbReference type="InterPro" id="IPR036736">
    <property type="entry name" value="ACP-like_sf"/>
</dbReference>
<dbReference type="InterPro" id="IPR020841">
    <property type="entry name" value="PKS_Beta-ketoAc_synthase_dom"/>
</dbReference>
<organism evidence="9 10">
    <name type="scientific">Phytohabitans flavus</name>
    <dbReference type="NCBI Taxonomy" id="1076124"/>
    <lineage>
        <taxon>Bacteria</taxon>
        <taxon>Bacillati</taxon>
        <taxon>Actinomycetota</taxon>
        <taxon>Actinomycetes</taxon>
        <taxon>Micromonosporales</taxon>
        <taxon>Micromonosporaceae</taxon>
    </lineage>
</organism>
<dbReference type="InterPro" id="IPR049552">
    <property type="entry name" value="PKS_DH_N"/>
</dbReference>
<dbReference type="InterPro" id="IPR016039">
    <property type="entry name" value="Thiolase-like"/>
</dbReference>
<dbReference type="GO" id="GO:0006633">
    <property type="term" value="P:fatty acid biosynthetic process"/>
    <property type="evidence" value="ECO:0007669"/>
    <property type="project" value="TreeGrafter"/>
</dbReference>
<protein>
    <submittedName>
        <fullName evidence="9">Uncharacterized protein</fullName>
    </submittedName>
</protein>
<dbReference type="InterPro" id="IPR049551">
    <property type="entry name" value="PKS_DH_C"/>
</dbReference>
<dbReference type="SUPFAM" id="SSF51735">
    <property type="entry name" value="NAD(P)-binding Rossmann-fold domains"/>
    <property type="match status" value="2"/>
</dbReference>
<feature type="active site" description="Proton acceptor; for dehydratase activity" evidence="4">
    <location>
        <position position="387"/>
    </location>
</feature>
<dbReference type="InterPro" id="IPR036291">
    <property type="entry name" value="NAD(P)-bd_dom_sf"/>
</dbReference>
<dbReference type="InterPro" id="IPR049900">
    <property type="entry name" value="PKS_mFAS_DH"/>
</dbReference>
<dbReference type="CDD" id="cd08953">
    <property type="entry name" value="KR_2_SDR_x"/>
    <property type="match status" value="1"/>
</dbReference>
<keyword evidence="10" id="KW-1185">Reference proteome</keyword>
<dbReference type="InterPro" id="IPR014030">
    <property type="entry name" value="Ketoacyl_synth_N"/>
</dbReference>
<evidence type="ECO:0000313" key="10">
    <source>
        <dbReference type="Proteomes" id="UP000502508"/>
    </source>
</evidence>
<reference evidence="9 10" key="1">
    <citation type="submission" date="2020-03" db="EMBL/GenBank/DDBJ databases">
        <title>Whole genome shotgun sequence of Phytohabitans flavus NBRC 107702.</title>
        <authorList>
            <person name="Komaki H."/>
            <person name="Tamura T."/>
        </authorList>
    </citation>
    <scope>NUCLEOTIDE SEQUENCE [LARGE SCALE GENOMIC DNA]</scope>
    <source>
        <strain evidence="9 10">NBRC 107702</strain>
    </source>
</reference>
<dbReference type="KEGG" id="pfla:Pflav_013310"/>
<dbReference type="Pfam" id="PF21089">
    <property type="entry name" value="PKS_DH_N"/>
    <property type="match status" value="1"/>
</dbReference>
<keyword evidence="2" id="KW-0597">Phosphoprotein</keyword>
<dbReference type="PROSITE" id="PS00012">
    <property type="entry name" value="PHOSPHOPANTETHEINE"/>
    <property type="match status" value="1"/>
</dbReference>
<feature type="active site" description="Proton donor; for dehydratase activity" evidence="4">
    <location>
        <position position="546"/>
    </location>
</feature>
<dbReference type="InterPro" id="IPR032821">
    <property type="entry name" value="PKS_assoc"/>
</dbReference>
<dbReference type="SMART" id="SM00826">
    <property type="entry name" value="PKS_DH"/>
    <property type="match status" value="1"/>
</dbReference>
<evidence type="ECO:0000256" key="3">
    <source>
        <dbReference type="ARBA" id="ARBA00022679"/>
    </source>
</evidence>
<dbReference type="Gene3D" id="3.10.129.110">
    <property type="entry name" value="Polyketide synthase dehydratase"/>
    <property type="match status" value="1"/>
</dbReference>
<feature type="domain" description="PKS/mFAS DH" evidence="8">
    <location>
        <begin position="355"/>
        <end position="624"/>
    </location>
</feature>
<dbReference type="InterPro" id="IPR020807">
    <property type="entry name" value="PKS_DH"/>
</dbReference>
<dbReference type="Pfam" id="PF14765">
    <property type="entry name" value="PS-DH"/>
    <property type="match status" value="1"/>
</dbReference>
<evidence type="ECO:0000256" key="1">
    <source>
        <dbReference type="ARBA" id="ARBA00022450"/>
    </source>
</evidence>
<dbReference type="Gene3D" id="1.10.1200.10">
    <property type="entry name" value="ACP-like"/>
    <property type="match status" value="1"/>
</dbReference>
<dbReference type="PROSITE" id="PS52004">
    <property type="entry name" value="KS3_2"/>
    <property type="match status" value="1"/>
</dbReference>
<name>A0A6F8XMB1_9ACTN</name>
<accession>A0A6F8XMB1</accession>
<dbReference type="InterPro" id="IPR009081">
    <property type="entry name" value="PP-bd_ACP"/>
</dbReference>
<dbReference type="InterPro" id="IPR042104">
    <property type="entry name" value="PKS_dehydratase_sf"/>
</dbReference>
<dbReference type="SUPFAM" id="SSF53901">
    <property type="entry name" value="Thiolase-like"/>
    <property type="match status" value="2"/>
</dbReference>
<dbReference type="PANTHER" id="PTHR43775">
    <property type="entry name" value="FATTY ACID SYNTHASE"/>
    <property type="match status" value="1"/>
</dbReference>
<evidence type="ECO:0000259" key="6">
    <source>
        <dbReference type="PROSITE" id="PS50075"/>
    </source>
</evidence>
<dbReference type="InterPro" id="IPR014031">
    <property type="entry name" value="Ketoacyl_synth_C"/>
</dbReference>
<dbReference type="GO" id="GO:0004312">
    <property type="term" value="F:fatty acid synthase activity"/>
    <property type="evidence" value="ECO:0007669"/>
    <property type="project" value="TreeGrafter"/>
</dbReference>
<dbReference type="SMART" id="SM00825">
    <property type="entry name" value="PKS_KS"/>
    <property type="match status" value="1"/>
</dbReference>
<dbReference type="CDD" id="cd00833">
    <property type="entry name" value="PKS"/>
    <property type="match status" value="1"/>
</dbReference>
<dbReference type="Pfam" id="PF08659">
    <property type="entry name" value="KR"/>
    <property type="match status" value="1"/>
</dbReference>
<feature type="region of interest" description="N-terminal hotdog fold" evidence="4">
    <location>
        <begin position="355"/>
        <end position="471"/>
    </location>
</feature>
<dbReference type="SMART" id="SM00822">
    <property type="entry name" value="PKS_KR"/>
    <property type="match status" value="1"/>
</dbReference>
<dbReference type="GO" id="GO:0031177">
    <property type="term" value="F:phosphopantetheine binding"/>
    <property type="evidence" value="ECO:0007669"/>
    <property type="project" value="InterPro"/>
</dbReference>
<evidence type="ECO:0000259" key="7">
    <source>
        <dbReference type="PROSITE" id="PS52004"/>
    </source>
</evidence>
<feature type="domain" description="Ketosynthase family 3 (KS3)" evidence="7">
    <location>
        <begin position="1"/>
        <end position="188"/>
    </location>
</feature>
<dbReference type="Pfam" id="PF16197">
    <property type="entry name" value="KAsynt_C_assoc"/>
    <property type="match status" value="1"/>
</dbReference>
<dbReference type="Gene3D" id="1.10.1240.100">
    <property type="match status" value="1"/>
</dbReference>
<dbReference type="InterPro" id="IPR050091">
    <property type="entry name" value="PKS_NRPS_Biosynth_Enz"/>
</dbReference>